<keyword evidence="3" id="KW-1185">Reference proteome</keyword>
<dbReference type="Pfam" id="PF13374">
    <property type="entry name" value="TPR_10"/>
    <property type="match status" value="4"/>
</dbReference>
<feature type="repeat" description="TPR" evidence="1">
    <location>
        <begin position="1139"/>
        <end position="1172"/>
    </location>
</feature>
<gene>
    <name evidence="2" type="ORF">EIY87_22265</name>
</gene>
<dbReference type="Proteomes" id="UP000267081">
    <property type="component" value="Unassembled WGS sequence"/>
</dbReference>
<dbReference type="OrthoDB" id="134501at2"/>
<evidence type="ECO:0000313" key="3">
    <source>
        <dbReference type="Proteomes" id="UP000267081"/>
    </source>
</evidence>
<sequence length="1624" mass="176617">MTDDPIPGFRARLRELRVKVGNPSYEALDAAAGQATGSRLAKQTTKDLLAGSGLPRWKTVEKFVRACGRYATSQKLGVPVDVARWKDEYDRAQPRPADTDGPLRQPYRAADTAETPVRLLRAEYAIVPFAGRDEQTVLLDWCRQVAGGDRTGVAVVCGVGGAGKTRLALELAHQLHTEKWTTGVLPKDTDPGPLAAVTGPLLVVLDYADGRVQDAIALFKVLRMRPGPPAVVMLTARSSGGQWLTDIIGSLDDDRHAYRREEIDLPDHHPNPRDIYARTVAALRTDGQSRLVLPQPAAETRWTTLDLVLLGWIAAAGATSLPATREELYDEVLRHEENYWCTVYTRFRTDVAPDRALLRRAAACVSLVTPLEEAIDTVLTAITDLAEDPTERRTVRRTLQTCLSSADGEGLAVRPDPVADHLLRELLRDDALVHRAVTRAGEDQLEVALLAMDRANQDIPDAVTDLLVTLVDADPSRWRAVLAVAVKRAGVALCALTRLADRPNNPLPLDELSTAIPYSSQSLFELGLIVDERRLDVARTAAGEELTRRLIDVHHRAMKAGDLPRALSCVVEAVDRLRDLAAEDPATYLVHLAGALNNRGAILTNLGRHEEAVEPIQEASGILGELADPAARSQFALSMANLGNLSSMLGRHDEAARYCHEAVELLQDLAACDPVEYRAKLATSTQILASVRSRMGQYDKALACSAEALATRRSMVADDPHHLPELAEALSNVGAMLLRTGRYAEALGHCAETVQLYRELAASNPASYRPGLALSLYNLGGVFTKLGRAEVALDYNLESVRIYRELSSRIPATHQPDFAMSLNNLASAFLGIKDYEQASLTSREAVANYRHLAHRSTAWQPGLAMSLSTLGAILIGMDSHDEGIAALQEAVTLYRRLATENQDHRADLAGALHNIAAVLPLMADPQSSLEYSQEAVDLFRALVADNPTAHRPELAGALHNHGDTLIKLRAFEQALPASQEATKLYRQLSADDATAYRPNLAAALHNLGTSLSESGRHAEALPRCQEAVTLRRTLADRDPTTGLLPLIESTHLLGTVALRVGWFDTALDHSRSAAECYRQLADADPAAYLSNLAGALHNVTLALSELGRDEEAVAPSRTVVDLYRRLATDNGAEHLPDLARALNNLGARLVTLGHFEQALDPVQEAVDIRRRLAADNPAHLPDVAASLSNLGVLLAETDQHDHALEHSSEALVLFRRLADENPPYRLGLATSLSRTSSILSSLNQQGQALAYAKEAAGLHLEAVLVDPLAHLPELLRSLRKLTAADTSRTAWTEVLAEVADSHTRAVLRTELARCSSPDQARRELQLAAQEAAVPPEFVSLALAGVARQTVRTAVLDLDFDLDNLPGWATTALPEAHLELLGALRAATNWPALRAVLHEHRDTVESPKLTATVDTYHALHPADPAPRALRRLVEEIRTHGYDTYVSMQETFNTHVRLLNEWTDATSWTRSAEFFRENQEALTDPELARKLSTNNSAVARQHLGIIQLATTETVDHAYAIATDPAIAEEAVFDAIESGDTKRLAAIAAAAPDLRTHSTTWSLLSAVLCLADHNLDEAASLGRQIAEQGSPIVRRAHAVRLRSFGAHNPRIAGVQDLVTIIDPTDRA</sequence>
<dbReference type="RefSeq" id="WP_125311283.1">
    <property type="nucleotide sequence ID" value="NZ_RSEC01000048.1"/>
</dbReference>
<dbReference type="PROSITE" id="PS50005">
    <property type="entry name" value="TPR"/>
    <property type="match status" value="1"/>
</dbReference>
<dbReference type="InterPro" id="IPR011990">
    <property type="entry name" value="TPR-like_helical_dom_sf"/>
</dbReference>
<dbReference type="SMART" id="SM00028">
    <property type="entry name" value="TPR"/>
    <property type="match status" value="12"/>
</dbReference>
<comment type="caution">
    <text evidence="2">The sequence shown here is derived from an EMBL/GenBank/DDBJ whole genome shotgun (WGS) entry which is preliminary data.</text>
</comment>
<accession>A0A3R9EQ26</accession>
<evidence type="ECO:0000313" key="2">
    <source>
        <dbReference type="EMBL" id="RSD16373.1"/>
    </source>
</evidence>
<organism evidence="2 3">
    <name type="scientific">Amycolatopsis eburnea</name>
    <dbReference type="NCBI Taxonomy" id="2267691"/>
    <lineage>
        <taxon>Bacteria</taxon>
        <taxon>Bacillati</taxon>
        <taxon>Actinomycetota</taxon>
        <taxon>Actinomycetes</taxon>
        <taxon>Pseudonocardiales</taxon>
        <taxon>Pseudonocardiaceae</taxon>
        <taxon>Amycolatopsis</taxon>
    </lineage>
</organism>
<dbReference type="SUPFAM" id="SSF48452">
    <property type="entry name" value="TPR-like"/>
    <property type="match status" value="5"/>
</dbReference>
<dbReference type="Pfam" id="PF13424">
    <property type="entry name" value="TPR_12"/>
    <property type="match status" value="1"/>
</dbReference>
<protein>
    <submittedName>
        <fullName evidence="2">Tetratricopeptide repeat protein</fullName>
    </submittedName>
</protein>
<dbReference type="EMBL" id="RSEC01000048">
    <property type="protein sequence ID" value="RSD16373.1"/>
    <property type="molecule type" value="Genomic_DNA"/>
</dbReference>
<keyword evidence="1" id="KW-0802">TPR repeat</keyword>
<name>A0A3R9EQ26_9PSEU</name>
<dbReference type="PANTHER" id="PTHR19959:SF119">
    <property type="entry name" value="FUNGAL LIPASE-LIKE DOMAIN-CONTAINING PROTEIN"/>
    <property type="match status" value="1"/>
</dbReference>
<dbReference type="Gene3D" id="1.25.40.10">
    <property type="entry name" value="Tetratricopeptide repeat domain"/>
    <property type="match status" value="5"/>
</dbReference>
<dbReference type="InterPro" id="IPR019734">
    <property type="entry name" value="TPR_rpt"/>
</dbReference>
<dbReference type="PANTHER" id="PTHR19959">
    <property type="entry name" value="KINESIN LIGHT CHAIN"/>
    <property type="match status" value="1"/>
</dbReference>
<evidence type="ECO:0000256" key="1">
    <source>
        <dbReference type="PROSITE-ProRule" id="PRU00339"/>
    </source>
</evidence>
<reference evidence="2 3" key="1">
    <citation type="submission" date="2018-12" db="EMBL/GenBank/DDBJ databases">
        <title>Amycolatopsis eburnea sp. nov. actinomycete associate with arbuscular mycorrhiza fungal spore.</title>
        <authorList>
            <person name="Lumyong S."/>
            <person name="Chaiya L."/>
        </authorList>
    </citation>
    <scope>NUCLEOTIDE SEQUENCE [LARGE SCALE GENOMIC DNA]</scope>
    <source>
        <strain evidence="2 3">GLM-1</strain>
    </source>
</reference>
<proteinExistence type="predicted"/>